<organism evidence="1 2">
    <name type="scientific">Exophiala aquamarina CBS 119918</name>
    <dbReference type="NCBI Taxonomy" id="1182545"/>
    <lineage>
        <taxon>Eukaryota</taxon>
        <taxon>Fungi</taxon>
        <taxon>Dikarya</taxon>
        <taxon>Ascomycota</taxon>
        <taxon>Pezizomycotina</taxon>
        <taxon>Eurotiomycetes</taxon>
        <taxon>Chaetothyriomycetidae</taxon>
        <taxon>Chaetothyriales</taxon>
        <taxon>Herpotrichiellaceae</taxon>
        <taxon>Exophiala</taxon>
    </lineage>
</organism>
<reference evidence="1 2" key="1">
    <citation type="submission" date="2013-03" db="EMBL/GenBank/DDBJ databases">
        <title>The Genome Sequence of Exophiala aquamarina CBS 119918.</title>
        <authorList>
            <consortium name="The Broad Institute Genomics Platform"/>
            <person name="Cuomo C."/>
            <person name="de Hoog S."/>
            <person name="Gorbushina A."/>
            <person name="Walker B."/>
            <person name="Young S.K."/>
            <person name="Zeng Q."/>
            <person name="Gargeya S."/>
            <person name="Fitzgerald M."/>
            <person name="Haas B."/>
            <person name="Abouelleil A."/>
            <person name="Allen A.W."/>
            <person name="Alvarado L."/>
            <person name="Arachchi H.M."/>
            <person name="Berlin A.M."/>
            <person name="Chapman S.B."/>
            <person name="Gainer-Dewar J."/>
            <person name="Goldberg J."/>
            <person name="Griggs A."/>
            <person name="Gujja S."/>
            <person name="Hansen M."/>
            <person name="Howarth C."/>
            <person name="Imamovic A."/>
            <person name="Ireland A."/>
            <person name="Larimer J."/>
            <person name="McCowan C."/>
            <person name="Murphy C."/>
            <person name="Pearson M."/>
            <person name="Poon T.W."/>
            <person name="Priest M."/>
            <person name="Roberts A."/>
            <person name="Saif S."/>
            <person name="Shea T."/>
            <person name="Sisk P."/>
            <person name="Sykes S."/>
            <person name="Wortman J."/>
            <person name="Nusbaum C."/>
            <person name="Birren B."/>
        </authorList>
    </citation>
    <scope>NUCLEOTIDE SEQUENCE [LARGE SCALE GENOMIC DNA]</scope>
    <source>
        <strain evidence="1 2">CBS 119918</strain>
    </source>
</reference>
<sequence length="79" mass="9021">MASELFANVFVVPPVSMKRPDGGHAGTWPPIAYTLTYGPNPHTCQRFIHNRRHVNLNGLDFCNNRLEGTCCRLHLSWTW</sequence>
<dbReference type="VEuPathDB" id="FungiDB:A1O9_08534"/>
<evidence type="ECO:0000313" key="1">
    <source>
        <dbReference type="EMBL" id="KEF55783.1"/>
    </source>
</evidence>
<dbReference type="EMBL" id="AMGV01000007">
    <property type="protein sequence ID" value="KEF55783.1"/>
    <property type="molecule type" value="Genomic_DNA"/>
</dbReference>
<protein>
    <submittedName>
        <fullName evidence="1">Uncharacterized protein</fullName>
    </submittedName>
</protein>
<dbReference type="HOGENOM" id="CLU_2606035_0_0_1"/>
<dbReference type="Proteomes" id="UP000027920">
    <property type="component" value="Unassembled WGS sequence"/>
</dbReference>
<evidence type="ECO:0000313" key="2">
    <source>
        <dbReference type="Proteomes" id="UP000027920"/>
    </source>
</evidence>
<gene>
    <name evidence="1" type="ORF">A1O9_08534</name>
</gene>
<dbReference type="GeneID" id="25283446"/>
<dbReference type="AlphaFoldDB" id="A0A072P957"/>
<comment type="caution">
    <text evidence="1">The sequence shown here is derived from an EMBL/GenBank/DDBJ whole genome shotgun (WGS) entry which is preliminary data.</text>
</comment>
<keyword evidence="2" id="KW-1185">Reference proteome</keyword>
<accession>A0A072P957</accession>
<dbReference type="RefSeq" id="XP_013258373.1">
    <property type="nucleotide sequence ID" value="XM_013402919.1"/>
</dbReference>
<name>A0A072P957_9EURO</name>
<proteinExistence type="predicted"/>